<keyword evidence="9" id="KW-0645">Protease</keyword>
<dbReference type="InterPro" id="IPR029149">
    <property type="entry name" value="Creatin/AminoP/Spt16_N"/>
</dbReference>
<proteinExistence type="inferred from homology"/>
<evidence type="ECO:0000256" key="1">
    <source>
        <dbReference type="ARBA" id="ARBA00001424"/>
    </source>
</evidence>
<dbReference type="PANTHER" id="PTHR43226">
    <property type="entry name" value="XAA-PRO AMINOPEPTIDASE 3"/>
    <property type="match status" value="1"/>
</dbReference>
<dbReference type="SMART" id="SM01011">
    <property type="entry name" value="AMP_N"/>
    <property type="match status" value="1"/>
</dbReference>
<evidence type="ECO:0000313" key="10">
    <source>
        <dbReference type="Proteomes" id="UP000544222"/>
    </source>
</evidence>
<dbReference type="InterPro" id="IPR052433">
    <property type="entry name" value="X-Pro_dipept-like"/>
</dbReference>
<dbReference type="EMBL" id="JACHYB010000001">
    <property type="protein sequence ID" value="MBB3187677.1"/>
    <property type="molecule type" value="Genomic_DNA"/>
</dbReference>
<comment type="similarity">
    <text evidence="3">Belongs to the peptidase M24B family.</text>
</comment>
<protein>
    <recommendedName>
        <fullName evidence="4">Xaa-Pro aminopeptidase</fullName>
        <ecNumber evidence="4">3.4.11.9</ecNumber>
    </recommendedName>
</protein>
<dbReference type="PANTHER" id="PTHR43226:SF4">
    <property type="entry name" value="XAA-PRO AMINOPEPTIDASE 3"/>
    <property type="match status" value="1"/>
</dbReference>
<accession>A0A7W5DRC1</accession>
<dbReference type="InterPro" id="IPR000994">
    <property type="entry name" value="Pept_M24"/>
</dbReference>
<evidence type="ECO:0000256" key="5">
    <source>
        <dbReference type="ARBA" id="ARBA00022723"/>
    </source>
</evidence>
<dbReference type="SUPFAM" id="SSF55920">
    <property type="entry name" value="Creatinase/aminopeptidase"/>
    <property type="match status" value="1"/>
</dbReference>
<comment type="caution">
    <text evidence="9">The sequence shown here is derived from an EMBL/GenBank/DDBJ whole genome shotgun (WGS) entry which is preliminary data.</text>
</comment>
<keyword evidence="7" id="KW-0464">Manganese</keyword>
<dbReference type="AlphaFoldDB" id="A0A7W5DRC1"/>
<dbReference type="InterPro" id="IPR036005">
    <property type="entry name" value="Creatinase/aminopeptidase-like"/>
</dbReference>
<dbReference type="Gene3D" id="3.40.350.10">
    <property type="entry name" value="Creatinase/prolidase N-terminal domain"/>
    <property type="match status" value="1"/>
</dbReference>
<evidence type="ECO:0000256" key="6">
    <source>
        <dbReference type="ARBA" id="ARBA00022801"/>
    </source>
</evidence>
<gene>
    <name evidence="9" type="ORF">FHX64_001840</name>
</gene>
<dbReference type="InterPro" id="IPR007865">
    <property type="entry name" value="Aminopep_P_N"/>
</dbReference>
<dbReference type="Gene3D" id="3.90.230.10">
    <property type="entry name" value="Creatinase/methionine aminopeptidase superfamily"/>
    <property type="match status" value="1"/>
</dbReference>
<dbReference type="SUPFAM" id="SSF53092">
    <property type="entry name" value="Creatinase/prolidase N-terminal domain"/>
    <property type="match status" value="1"/>
</dbReference>
<dbReference type="Pfam" id="PF00557">
    <property type="entry name" value="Peptidase_M24"/>
    <property type="match status" value="1"/>
</dbReference>
<dbReference type="Proteomes" id="UP000544222">
    <property type="component" value="Unassembled WGS sequence"/>
</dbReference>
<evidence type="ECO:0000259" key="8">
    <source>
        <dbReference type="SMART" id="SM01011"/>
    </source>
</evidence>
<evidence type="ECO:0000256" key="3">
    <source>
        <dbReference type="ARBA" id="ARBA00008766"/>
    </source>
</evidence>
<organism evidence="9 10">
    <name type="scientific">Microbacter margulisiae</name>
    <dbReference type="NCBI Taxonomy" id="1350067"/>
    <lineage>
        <taxon>Bacteria</taxon>
        <taxon>Pseudomonadati</taxon>
        <taxon>Bacteroidota</taxon>
        <taxon>Bacteroidia</taxon>
        <taxon>Bacteroidales</taxon>
        <taxon>Porphyromonadaceae</taxon>
        <taxon>Microbacter</taxon>
    </lineage>
</organism>
<dbReference type="GO" id="GO:0006508">
    <property type="term" value="P:proteolysis"/>
    <property type="evidence" value="ECO:0007669"/>
    <property type="project" value="TreeGrafter"/>
</dbReference>
<dbReference type="GO" id="GO:0070006">
    <property type="term" value="F:metalloaminopeptidase activity"/>
    <property type="evidence" value="ECO:0007669"/>
    <property type="project" value="InterPro"/>
</dbReference>
<dbReference type="GO" id="GO:0030145">
    <property type="term" value="F:manganese ion binding"/>
    <property type="evidence" value="ECO:0007669"/>
    <property type="project" value="InterPro"/>
</dbReference>
<dbReference type="CDD" id="cd01087">
    <property type="entry name" value="Prolidase"/>
    <property type="match status" value="1"/>
</dbReference>
<dbReference type="Pfam" id="PF05195">
    <property type="entry name" value="AMP_N"/>
    <property type="match status" value="1"/>
</dbReference>
<keyword evidence="9" id="KW-0031">Aminopeptidase</keyword>
<evidence type="ECO:0000313" key="9">
    <source>
        <dbReference type="EMBL" id="MBB3187677.1"/>
    </source>
</evidence>
<dbReference type="RefSeq" id="WP_183413413.1">
    <property type="nucleotide sequence ID" value="NZ_JACHYB010000001.1"/>
</dbReference>
<sequence>MFNKETYIQRRKTLAGIIGSGVILLPGNDESPMNYADNGYHFRQDSTFLYYFGIDFPSLVAIIDIDNDREIIFGDDYTIDDIVWMGPQPTISERASLGGITDVRPVKELTHVVTEVIRKGHKVHFLPPYRSEHMLLFHQLLGLHPKTIDQKASLELVRAVISQREIKTDEEIAEIEKAVDLSVDMHTAAMQIARPGMTEAQIAARVYEIAHSANCEISFPIIATINGQTLHNHYHGNILKSGDLFLLDAGAEAGSHYAGDLSSTFPVDKTFTSQQKLVYEMSLKAHQAAIDALAFNAPFKNVHLAACRSITESMKELGLMKGDTDEAVAAGAHALFIPCGTGHMMGLDVHDMENLGEVWVGYDGEPKSTQFGLKSLRLAKPLQAGHVFTIEPGIYFIPELMDKWQDEEKFTEFINWQEVQKFRTFGGIRNEENYMMTSTGARRLGTKVKPKTVEEVEAIRNQ</sequence>
<comment type="catalytic activity">
    <reaction evidence="1">
        <text>Release of any N-terminal amino acid, including proline, that is linked to proline, even from a dipeptide or tripeptide.</text>
        <dbReference type="EC" id="3.4.11.9"/>
    </reaction>
</comment>
<feature type="domain" description="Aminopeptidase P N-terminal" evidence="8">
    <location>
        <begin position="2"/>
        <end position="134"/>
    </location>
</feature>
<comment type="cofactor">
    <cofactor evidence="2">
        <name>Mn(2+)</name>
        <dbReference type="ChEBI" id="CHEBI:29035"/>
    </cofactor>
</comment>
<keyword evidence="5" id="KW-0479">Metal-binding</keyword>
<dbReference type="EC" id="3.4.11.9" evidence="4"/>
<dbReference type="GO" id="GO:0005829">
    <property type="term" value="C:cytosol"/>
    <property type="evidence" value="ECO:0007669"/>
    <property type="project" value="TreeGrafter"/>
</dbReference>
<evidence type="ECO:0000256" key="2">
    <source>
        <dbReference type="ARBA" id="ARBA00001936"/>
    </source>
</evidence>
<reference evidence="9 10" key="1">
    <citation type="submission" date="2020-08" db="EMBL/GenBank/DDBJ databases">
        <title>Genomic Encyclopedia of Type Strains, Phase IV (KMG-IV): sequencing the most valuable type-strain genomes for metagenomic binning, comparative biology and taxonomic classification.</title>
        <authorList>
            <person name="Goeker M."/>
        </authorList>
    </citation>
    <scope>NUCLEOTIDE SEQUENCE [LARGE SCALE GENOMIC DNA]</scope>
    <source>
        <strain evidence="9 10">DSM 27471</strain>
    </source>
</reference>
<keyword evidence="6 9" id="KW-0378">Hydrolase</keyword>
<name>A0A7W5DRC1_9PORP</name>
<evidence type="ECO:0000256" key="4">
    <source>
        <dbReference type="ARBA" id="ARBA00012574"/>
    </source>
</evidence>
<evidence type="ECO:0000256" key="7">
    <source>
        <dbReference type="ARBA" id="ARBA00023211"/>
    </source>
</evidence>
<keyword evidence="10" id="KW-1185">Reference proteome</keyword>